<keyword evidence="1" id="KW-0614">Plasmid</keyword>
<keyword evidence="2" id="KW-1185">Reference proteome</keyword>
<dbReference type="Proteomes" id="UP000019028">
    <property type="component" value="Plasmid pHS1"/>
</dbReference>
<dbReference type="Pfam" id="PF00300">
    <property type="entry name" value="His_Phos_1"/>
    <property type="match status" value="1"/>
</dbReference>
<dbReference type="Gene3D" id="3.40.50.1240">
    <property type="entry name" value="Phosphoglycerate mutase-like"/>
    <property type="match status" value="1"/>
</dbReference>
<dbReference type="GO" id="GO:0005737">
    <property type="term" value="C:cytoplasm"/>
    <property type="evidence" value="ECO:0007669"/>
    <property type="project" value="TreeGrafter"/>
</dbReference>
<dbReference type="PATRIC" id="fig|1239307.3.peg.4874"/>
<dbReference type="EMBL" id="CP006570">
    <property type="protein sequence ID" value="AHF79348.1"/>
    <property type="molecule type" value="Genomic_DNA"/>
</dbReference>
<evidence type="ECO:0000313" key="1">
    <source>
        <dbReference type="EMBL" id="AHF79348.1"/>
    </source>
</evidence>
<organism evidence="1 2">
    <name type="scientific">Sodalis praecaptivus</name>
    <dbReference type="NCBI Taxonomy" id="1239307"/>
    <lineage>
        <taxon>Bacteria</taxon>
        <taxon>Pseudomonadati</taxon>
        <taxon>Pseudomonadota</taxon>
        <taxon>Gammaproteobacteria</taxon>
        <taxon>Enterobacterales</taxon>
        <taxon>Bruguierivoracaceae</taxon>
        <taxon>Sodalis</taxon>
    </lineage>
</organism>
<dbReference type="RefSeq" id="WP_025424486.1">
    <property type="nucleotide sequence ID" value="NZ_CP006570.1"/>
</dbReference>
<name>W0I4L3_9GAMM</name>
<dbReference type="PANTHER" id="PTHR48100">
    <property type="entry name" value="BROAD-SPECIFICITY PHOSPHATASE YOR283W-RELATED"/>
    <property type="match status" value="1"/>
</dbReference>
<dbReference type="HOGENOM" id="CLU_1293279_0_0_6"/>
<dbReference type="GO" id="GO:0016791">
    <property type="term" value="F:phosphatase activity"/>
    <property type="evidence" value="ECO:0007669"/>
    <property type="project" value="TreeGrafter"/>
</dbReference>
<dbReference type="CDD" id="cd07067">
    <property type="entry name" value="HP_PGM_like"/>
    <property type="match status" value="1"/>
</dbReference>
<dbReference type="InterPro" id="IPR029033">
    <property type="entry name" value="His_PPase_superfam"/>
</dbReference>
<reference evidence="1 2" key="1">
    <citation type="journal article" date="2014" name="Genome Biol. Evol.">
        <title>Genome degeneration and adaptation in a nascent stage of symbiosis.</title>
        <authorList>
            <person name="Oakeson K.F."/>
            <person name="Gil R."/>
            <person name="Clayton A.L."/>
            <person name="Dunn D.M."/>
            <person name="von Niederhausern A.C."/>
            <person name="Hamil C."/>
            <person name="Aoyagi A."/>
            <person name="Duval B."/>
            <person name="Baca A."/>
            <person name="Silva F.J."/>
            <person name="Vallier A."/>
            <person name="Jackson D.G."/>
            <person name="Latorre A."/>
            <person name="Weiss R.B."/>
            <person name="Heddi A."/>
            <person name="Moya A."/>
            <person name="Dale C."/>
        </authorList>
    </citation>
    <scope>NUCLEOTIDE SEQUENCE [LARGE SCALE GENOMIC DNA]</scope>
    <source>
        <strain evidence="1 2">HS1</strain>
        <plasmid evidence="2">Plasmid pHS1</plasmid>
    </source>
</reference>
<dbReference type="OrthoDB" id="9783269at2"/>
<evidence type="ECO:0000313" key="2">
    <source>
        <dbReference type="Proteomes" id="UP000019028"/>
    </source>
</evidence>
<dbReference type="AlphaFoldDB" id="W0I4L3"/>
<accession>W0I4L3</accession>
<proteinExistence type="predicted"/>
<dbReference type="KEGG" id="sod:Sant_P0312"/>
<gene>
    <name evidence="1" type="ORF">Sant_P0312</name>
</gene>
<geneLocation type="plasmid" evidence="1 2">
    <name>pHS1</name>
</geneLocation>
<protein>
    <submittedName>
        <fullName evidence="1">Phosphoglycerate mutase family protein</fullName>
    </submittedName>
</protein>
<dbReference type="SUPFAM" id="SSF53254">
    <property type="entry name" value="Phosphoglycerate mutase-like"/>
    <property type="match status" value="1"/>
</dbReference>
<sequence length="217" mass="24144">MTTTPRHRFVFIRHAQAVCNRQEAHDRFDSVAPDSPLTPIGQRQARLLADHFPAGLTGARLYSSPMRRALQTASVLGTRLGLPLIQDDRLEEMRVSPPLNPSLTLPDWDALLQARIDNTATEAKPGVETVTSQQARVSDFLKQRHRFRGGEALTLIVSHALTIELAIMTLLGLEPAALQRWRLRISHTALHVVENETLGGPSRLVLTNAQNHLGLWL</sequence>
<dbReference type="InterPro" id="IPR050275">
    <property type="entry name" value="PGM_Phosphatase"/>
</dbReference>
<dbReference type="SMART" id="SM00855">
    <property type="entry name" value="PGAM"/>
    <property type="match status" value="1"/>
</dbReference>
<dbReference type="PANTHER" id="PTHR48100:SF1">
    <property type="entry name" value="HISTIDINE PHOSPHATASE FAMILY PROTEIN-RELATED"/>
    <property type="match status" value="1"/>
</dbReference>
<dbReference type="InterPro" id="IPR013078">
    <property type="entry name" value="His_Pase_superF_clade-1"/>
</dbReference>